<sequence length="287" mass="32783">MLNHLNISKDNFPSGIAIWGAFPPALTTRGTNLDTGVHVHARRIHSTYKDIDETFDSVYLTISTNKDIIEISAKAITAYDISALVGEIPIGIKCPRCNMYHTDTGEFSVRPHRKHLCSFCKKFFFSDQRCVGNELAHITPSNLRNHRTVNTLRSLNINEHYFSGGFDIWGWHKALLWSMEKAEEIGIHIHGYDDSGNRVMDDTFSTIIYNDTVIDVEDAQYLMMQKSQKEILTKIDSLKCPNCGLLHSDRGYFGFVPHCRHECVYCSKKFYTKRKVISNSLNSIINQ</sequence>
<proteinExistence type="predicted"/>
<dbReference type="Proteomes" id="UP000741282">
    <property type="component" value="Unassembled WGS sequence"/>
</dbReference>
<accession>A0A955I3S2</accession>
<dbReference type="AlphaFoldDB" id="A0A955I3S2"/>
<organism evidence="1 2">
    <name type="scientific">Candidatus Dojkabacteria bacterium</name>
    <dbReference type="NCBI Taxonomy" id="2099670"/>
    <lineage>
        <taxon>Bacteria</taxon>
        <taxon>Candidatus Dojkabacteria</taxon>
    </lineage>
</organism>
<comment type="caution">
    <text evidence="1">The sequence shown here is derived from an EMBL/GenBank/DDBJ whole genome shotgun (WGS) entry which is preliminary data.</text>
</comment>
<evidence type="ECO:0000313" key="1">
    <source>
        <dbReference type="EMBL" id="MCA9377262.1"/>
    </source>
</evidence>
<reference evidence="1" key="1">
    <citation type="submission" date="2020-04" db="EMBL/GenBank/DDBJ databases">
        <authorList>
            <person name="Zhang T."/>
        </authorList>
    </citation>
    <scope>NUCLEOTIDE SEQUENCE</scope>
    <source>
        <strain evidence="1">HKST-UBA17</strain>
    </source>
</reference>
<reference evidence="1" key="2">
    <citation type="journal article" date="2021" name="Microbiome">
        <title>Successional dynamics and alternative stable states in a saline activated sludge microbial community over 9 years.</title>
        <authorList>
            <person name="Wang Y."/>
            <person name="Ye J."/>
            <person name="Ju F."/>
            <person name="Liu L."/>
            <person name="Boyd J.A."/>
            <person name="Deng Y."/>
            <person name="Parks D.H."/>
            <person name="Jiang X."/>
            <person name="Yin X."/>
            <person name="Woodcroft B.J."/>
            <person name="Tyson G.W."/>
            <person name="Hugenholtz P."/>
            <person name="Polz M.F."/>
            <person name="Zhang T."/>
        </authorList>
    </citation>
    <scope>NUCLEOTIDE SEQUENCE</scope>
    <source>
        <strain evidence="1">HKST-UBA17</strain>
    </source>
</reference>
<dbReference type="EMBL" id="JAGQLN010000036">
    <property type="protein sequence ID" value="MCA9377262.1"/>
    <property type="molecule type" value="Genomic_DNA"/>
</dbReference>
<evidence type="ECO:0000313" key="2">
    <source>
        <dbReference type="Proteomes" id="UP000741282"/>
    </source>
</evidence>
<protein>
    <submittedName>
        <fullName evidence="1">Uncharacterized protein</fullName>
    </submittedName>
</protein>
<name>A0A955I3S2_9BACT</name>
<gene>
    <name evidence="1" type="ORF">KC685_05080</name>
</gene>